<dbReference type="Proteomes" id="UP000095751">
    <property type="component" value="Unassembled WGS sequence"/>
</dbReference>
<feature type="non-terminal residue" evidence="1">
    <location>
        <position position="1"/>
    </location>
</feature>
<reference evidence="1 2" key="1">
    <citation type="submission" date="2016-09" db="EMBL/GenBank/DDBJ databases">
        <title>Extensive genetic diversity and differential bi-allelic expression allows diatom success in the polar Southern Ocean.</title>
        <authorList>
            <consortium name="DOE Joint Genome Institute"/>
            <person name="Mock T."/>
            <person name="Otillar R.P."/>
            <person name="Strauss J."/>
            <person name="Dupont C."/>
            <person name="Frickenhaus S."/>
            <person name="Maumus F."/>
            <person name="Mcmullan M."/>
            <person name="Sanges R."/>
            <person name="Schmutz J."/>
            <person name="Toseland A."/>
            <person name="Valas R."/>
            <person name="Veluchamy A."/>
            <person name="Ward B.J."/>
            <person name="Allen A."/>
            <person name="Barry K."/>
            <person name="Falciatore A."/>
            <person name="Ferrante M."/>
            <person name="Fortunato A.E."/>
            <person name="Gloeckner G."/>
            <person name="Gruber A."/>
            <person name="Hipkin R."/>
            <person name="Janech M."/>
            <person name="Kroth P."/>
            <person name="Leese F."/>
            <person name="Lindquist E."/>
            <person name="Lyon B.R."/>
            <person name="Martin J."/>
            <person name="Mayer C."/>
            <person name="Parker M."/>
            <person name="Quesneville H."/>
            <person name="Raymond J."/>
            <person name="Uhlig C."/>
            <person name="Valentin K.U."/>
            <person name="Worden A.Z."/>
            <person name="Armbrust E.V."/>
            <person name="Bowler C."/>
            <person name="Green B."/>
            <person name="Moulton V."/>
            <person name="Van Oosterhout C."/>
            <person name="Grigoriev I."/>
        </authorList>
    </citation>
    <scope>NUCLEOTIDE SEQUENCE [LARGE SCALE GENOMIC DNA]</scope>
    <source>
        <strain evidence="1 2">CCMP1102</strain>
    </source>
</reference>
<dbReference type="InterPro" id="IPR053023">
    <property type="entry name" value="FLAP_modulator"/>
</dbReference>
<name>A0A1E7F8Y5_9STRA</name>
<keyword evidence="2" id="KW-1185">Reference proteome</keyword>
<dbReference type="InterPro" id="IPR010903">
    <property type="entry name" value="DUF1517"/>
</dbReference>
<protein>
    <submittedName>
        <fullName evidence="1">Uncharacterized protein</fullName>
    </submittedName>
</protein>
<dbReference type="PANTHER" id="PTHR33975">
    <property type="entry name" value="MYELIN-ASSOCIATED OLIGODENDROCYTE BASIC PROTEIN"/>
    <property type="match status" value="1"/>
</dbReference>
<accession>A0A1E7F8Y5</accession>
<organism evidence="1 2">
    <name type="scientific">Fragilariopsis cylindrus CCMP1102</name>
    <dbReference type="NCBI Taxonomy" id="635003"/>
    <lineage>
        <taxon>Eukaryota</taxon>
        <taxon>Sar</taxon>
        <taxon>Stramenopiles</taxon>
        <taxon>Ochrophyta</taxon>
        <taxon>Bacillariophyta</taxon>
        <taxon>Bacillariophyceae</taxon>
        <taxon>Bacillariophycidae</taxon>
        <taxon>Bacillariales</taxon>
        <taxon>Bacillariaceae</taxon>
        <taxon>Fragilariopsis</taxon>
    </lineage>
</organism>
<dbReference type="InParanoid" id="A0A1E7F8Y5"/>
<dbReference type="EMBL" id="KV784360">
    <property type="protein sequence ID" value="OEU14638.1"/>
    <property type="molecule type" value="Genomic_DNA"/>
</dbReference>
<evidence type="ECO:0000313" key="2">
    <source>
        <dbReference type="Proteomes" id="UP000095751"/>
    </source>
</evidence>
<dbReference type="OrthoDB" id="542507at2759"/>
<dbReference type="KEGG" id="fcy:FRACYDRAFT_162168"/>
<feature type="non-terminal residue" evidence="1">
    <location>
        <position position="167"/>
    </location>
</feature>
<gene>
    <name evidence="1" type="ORF">FRACYDRAFT_162168</name>
</gene>
<evidence type="ECO:0000313" key="1">
    <source>
        <dbReference type="EMBL" id="OEU14638.1"/>
    </source>
</evidence>
<proteinExistence type="predicted"/>
<dbReference type="Pfam" id="PF07466">
    <property type="entry name" value="DUF1517"/>
    <property type="match status" value="1"/>
</dbReference>
<sequence length="167" mass="18371">LDRLSQTARTDSRVGIQNLSSQVALEILRRRSSIVSATTSNKNFKNSNQATREFNDRSIQERSKFESETVSQYGGVDYGSSSSSKSSSITAASKATMMVVTLILNIDGDSTKLNKINSISDVEQALQKIAANSKVDDCLQSAEILWTPEERTETLSVRDIIADYPEL</sequence>
<dbReference type="AlphaFoldDB" id="A0A1E7F8Y5"/>
<dbReference type="PANTHER" id="PTHR33975:SF2">
    <property type="entry name" value="MYELIN-ASSOCIATED OLIGODENDROCYTE BASIC PROTEIN"/>
    <property type="match status" value="1"/>
</dbReference>